<reference evidence="1 2" key="1">
    <citation type="journal article" date="2016" name="Mol. Biol. Evol.">
        <title>Comparative Genomics of Early-Diverging Mushroom-Forming Fungi Provides Insights into the Origins of Lignocellulose Decay Capabilities.</title>
        <authorList>
            <person name="Nagy L.G."/>
            <person name="Riley R."/>
            <person name="Tritt A."/>
            <person name="Adam C."/>
            <person name="Daum C."/>
            <person name="Floudas D."/>
            <person name="Sun H."/>
            <person name="Yadav J.S."/>
            <person name="Pangilinan J."/>
            <person name="Larsson K.H."/>
            <person name="Matsuura K."/>
            <person name="Barry K."/>
            <person name="Labutti K."/>
            <person name="Kuo R."/>
            <person name="Ohm R.A."/>
            <person name="Bhattacharya S.S."/>
            <person name="Shirouzu T."/>
            <person name="Yoshinaga Y."/>
            <person name="Martin F.M."/>
            <person name="Grigoriev I.V."/>
            <person name="Hibbett D.S."/>
        </authorList>
    </citation>
    <scope>NUCLEOTIDE SEQUENCE [LARGE SCALE GENOMIC DNA]</scope>
    <source>
        <strain evidence="1 2">HHB10207 ss-3</strain>
    </source>
</reference>
<proteinExistence type="predicted"/>
<accession>A0A166EMM3</accession>
<protein>
    <submittedName>
        <fullName evidence="1">Uncharacterized protein</fullName>
    </submittedName>
</protein>
<dbReference type="AlphaFoldDB" id="A0A166EMM3"/>
<dbReference type="Proteomes" id="UP000076798">
    <property type="component" value="Unassembled WGS sequence"/>
</dbReference>
<gene>
    <name evidence="1" type="ORF">SISSUDRAFT_1045047</name>
</gene>
<dbReference type="EMBL" id="KV428041">
    <property type="protein sequence ID" value="KZT39752.1"/>
    <property type="molecule type" value="Genomic_DNA"/>
</dbReference>
<sequence>MQGGRRPLCRWENPAANEVDYSLYLRVPFSPLEVAMLIYGGMQSGDQPDPEDDSAWPMLGFDALPDVNNSIWY</sequence>
<evidence type="ECO:0000313" key="1">
    <source>
        <dbReference type="EMBL" id="KZT39752.1"/>
    </source>
</evidence>
<evidence type="ECO:0000313" key="2">
    <source>
        <dbReference type="Proteomes" id="UP000076798"/>
    </source>
</evidence>
<organism evidence="1 2">
    <name type="scientific">Sistotremastrum suecicum HHB10207 ss-3</name>
    <dbReference type="NCBI Taxonomy" id="1314776"/>
    <lineage>
        <taxon>Eukaryota</taxon>
        <taxon>Fungi</taxon>
        <taxon>Dikarya</taxon>
        <taxon>Basidiomycota</taxon>
        <taxon>Agaricomycotina</taxon>
        <taxon>Agaricomycetes</taxon>
        <taxon>Sistotremastrales</taxon>
        <taxon>Sistotremastraceae</taxon>
        <taxon>Sistotremastrum</taxon>
    </lineage>
</organism>
<name>A0A166EMM3_9AGAM</name>
<keyword evidence="2" id="KW-1185">Reference proteome</keyword>